<proteinExistence type="predicted"/>
<protein>
    <submittedName>
        <fullName evidence="2">Endoplasmic reticulum junction formation protein lunapark</fullName>
    </submittedName>
</protein>
<evidence type="ECO:0000313" key="2">
    <source>
        <dbReference type="WBParaSite" id="PS1159_v2.g8071.t1"/>
    </source>
</evidence>
<dbReference type="WBParaSite" id="PS1159_v2.g8071.t1">
    <property type="protein sequence ID" value="PS1159_v2.g8071.t1"/>
    <property type="gene ID" value="PS1159_v2.g8071"/>
</dbReference>
<accession>A0AC35GRW8</accession>
<sequence length="335" mass="36814">MGSVFSKKVEPKDELASVVEKIKDVDQAIMELHQQEYKVANFFMIAILVGVSAMGIKVVIDTPGLNLSLVAGGVVIVIALLYIFFRICLKKYYNYRTSRQGKQKNVLTLRRSEILKEIKEKVPFKEARELILKYGTEDDLTSDEVGDRSPPKTNNKVIPIVTPAPKNVAPISATPVNTRPPPGGKVPQSVQTNGGSGDSRIIPTNMSQYKTPIRPFPGAARTPIDRIIDFVVGDGPNNRYALICKQCQTHNGMALPEEFLSLSYKCFNCDFINPSKRSEAKFPANLDSRSSSAETPARAGLPPIPKSSAPVKNNEEIENTAPQSGEKKVETNEVN</sequence>
<dbReference type="Proteomes" id="UP000887580">
    <property type="component" value="Unplaced"/>
</dbReference>
<evidence type="ECO:0000313" key="1">
    <source>
        <dbReference type="Proteomes" id="UP000887580"/>
    </source>
</evidence>
<name>A0AC35GRW8_9BILA</name>
<reference evidence="2" key="1">
    <citation type="submission" date="2022-11" db="UniProtKB">
        <authorList>
            <consortium name="WormBaseParasite"/>
        </authorList>
    </citation>
    <scope>IDENTIFICATION</scope>
</reference>
<organism evidence="1 2">
    <name type="scientific">Panagrolaimus sp. PS1159</name>
    <dbReference type="NCBI Taxonomy" id="55785"/>
    <lineage>
        <taxon>Eukaryota</taxon>
        <taxon>Metazoa</taxon>
        <taxon>Ecdysozoa</taxon>
        <taxon>Nematoda</taxon>
        <taxon>Chromadorea</taxon>
        <taxon>Rhabditida</taxon>
        <taxon>Tylenchina</taxon>
        <taxon>Panagrolaimomorpha</taxon>
        <taxon>Panagrolaimoidea</taxon>
        <taxon>Panagrolaimidae</taxon>
        <taxon>Panagrolaimus</taxon>
    </lineage>
</organism>